<dbReference type="GO" id="GO:0046820">
    <property type="term" value="F:4-amino-4-deoxychorismate synthase activity"/>
    <property type="evidence" value="ECO:0007669"/>
    <property type="project" value="TreeGrafter"/>
</dbReference>
<evidence type="ECO:0000313" key="3">
    <source>
        <dbReference type="Proteomes" id="UP001058124"/>
    </source>
</evidence>
<dbReference type="InterPro" id="IPR015890">
    <property type="entry name" value="Chorismate_C"/>
</dbReference>
<name>A0AAV5N5F5_9GAMM</name>
<comment type="caution">
    <text evidence="2">The sequence shown here is derived from an EMBL/GenBank/DDBJ whole genome shotgun (WGS) entry which is preliminary data.</text>
</comment>
<dbReference type="InterPro" id="IPR005802">
    <property type="entry name" value="ADC_synth_comp_1"/>
</dbReference>
<reference evidence="2" key="1">
    <citation type="submission" date="2022-06" db="EMBL/GenBank/DDBJ databases">
        <title>Draft genome sequences of Leminorella grimontii str. JCM5902.</title>
        <authorList>
            <person name="Wakabayashi Y."/>
            <person name="Kojima K."/>
        </authorList>
    </citation>
    <scope>NUCLEOTIDE SEQUENCE</scope>
    <source>
        <strain evidence="2">JCM 5902</strain>
    </source>
</reference>
<feature type="domain" description="Chorismate-utilising enzyme C-terminal" evidence="1">
    <location>
        <begin position="108"/>
        <end position="366"/>
    </location>
</feature>
<dbReference type="InterPro" id="IPR036038">
    <property type="entry name" value="Aminotransferase-like"/>
</dbReference>
<dbReference type="InterPro" id="IPR005801">
    <property type="entry name" value="ADC_synthase"/>
</dbReference>
<keyword evidence="3" id="KW-1185">Reference proteome</keyword>
<dbReference type="Proteomes" id="UP001058124">
    <property type="component" value="Unassembled WGS sequence"/>
</dbReference>
<protein>
    <submittedName>
        <fullName evidence="2">Aminodeoxychorismate synthase, component I</fullName>
    </submittedName>
</protein>
<accession>A0AAV5N5F5</accession>
<gene>
    <name evidence="2" type="ORF">SOASR030_20930</name>
</gene>
<evidence type="ECO:0000313" key="2">
    <source>
        <dbReference type="EMBL" id="GKX55981.1"/>
    </source>
</evidence>
<dbReference type="AlphaFoldDB" id="A0AAV5N5F5"/>
<dbReference type="PRINTS" id="PR00095">
    <property type="entry name" value="ANTSNTHASEI"/>
</dbReference>
<dbReference type="PANTHER" id="PTHR11236:SF50">
    <property type="entry name" value="AMINODEOXYCHORISMATE SYNTHASE COMPONENT 1"/>
    <property type="match status" value="1"/>
</dbReference>
<dbReference type="SUPFAM" id="SSF56322">
    <property type="entry name" value="ADC synthase"/>
    <property type="match status" value="1"/>
</dbReference>
<dbReference type="PANTHER" id="PTHR11236">
    <property type="entry name" value="AMINOBENZOATE/ANTHRANILATE SYNTHASE"/>
    <property type="match status" value="1"/>
</dbReference>
<dbReference type="Gene3D" id="3.60.120.10">
    <property type="entry name" value="Anthranilate synthase"/>
    <property type="match status" value="1"/>
</dbReference>
<sequence length="574" mass="64288">MLNVTLRFDFDQRTMLFRRPIRIIQTSRVDEVVGCLHDVEQAVAQGYYAAGFIAYEAAPAFQPFYRTPPQGEMPLLWFGIYQNAEPGDEKDKSAIAPPLAWSPLTDVESYRSAIVRIRKEIWAGNTYQTNYTIRLESCLDGCDEAALIALYSQLKDAQRADYCAFLDCDRFKILSASPELFFHWKAGSITTRPMKGTAARGLDAEGDLAQRAKLMESEKDRAENVMIVDLLRNDLSQIAEPGSVKVPSLFDVEQYPTVWQMTSTVTAKTRSDVGLTDVFRALFPCGSITGAPKASTMRLIAELEPLPREVYCGAIGYVTPQGEALFNVPIRTVVIDTQTSVARYGVGGGITWDSSAENEYQEVIDKTRVLKGLQQPEQLLESLLLKDGSYRLLDKHLNRLSASARYFRFRFNREEAERALQNLALLHTDGSYKVRLLLNADGELELSAEAATPLTAPLSARWAPFPVNSQNRLLYHKTTLRDAYPKASLDDEYLLYNERDEITEFVNGNVALLLDGRWLTPALTCGLLPGTEREALLAAGKIEEAVIPRKLLAQAQGVAFFNSVRGWREVVWVE</sequence>
<dbReference type="InterPro" id="IPR001544">
    <property type="entry name" value="Aminotrans_IV"/>
</dbReference>
<dbReference type="Gene3D" id="3.20.10.10">
    <property type="entry name" value="D-amino Acid Aminotransferase, subunit A, domain 2"/>
    <property type="match status" value="1"/>
</dbReference>
<dbReference type="EMBL" id="BRLH01000004">
    <property type="protein sequence ID" value="GKX55981.1"/>
    <property type="molecule type" value="Genomic_DNA"/>
</dbReference>
<dbReference type="SUPFAM" id="SSF56752">
    <property type="entry name" value="D-aminoacid aminotransferase-like PLP-dependent enzymes"/>
    <property type="match status" value="1"/>
</dbReference>
<proteinExistence type="predicted"/>
<dbReference type="Gene3D" id="3.30.470.10">
    <property type="match status" value="1"/>
</dbReference>
<dbReference type="GO" id="GO:0000162">
    <property type="term" value="P:L-tryptophan biosynthetic process"/>
    <property type="evidence" value="ECO:0007669"/>
    <property type="project" value="TreeGrafter"/>
</dbReference>
<dbReference type="Pfam" id="PF00425">
    <property type="entry name" value="Chorismate_bind"/>
    <property type="match status" value="1"/>
</dbReference>
<evidence type="ECO:0000259" key="1">
    <source>
        <dbReference type="Pfam" id="PF00425"/>
    </source>
</evidence>
<dbReference type="GO" id="GO:0009396">
    <property type="term" value="P:folic acid-containing compound biosynthetic process"/>
    <property type="evidence" value="ECO:0007669"/>
    <property type="project" value="InterPro"/>
</dbReference>
<dbReference type="InterPro" id="IPR019999">
    <property type="entry name" value="Anth_synth_I-like"/>
</dbReference>
<dbReference type="Pfam" id="PF01063">
    <property type="entry name" value="Aminotran_4"/>
    <property type="match status" value="1"/>
</dbReference>
<dbReference type="InterPro" id="IPR043132">
    <property type="entry name" value="BCAT-like_C"/>
</dbReference>
<dbReference type="NCBIfam" id="TIGR00553">
    <property type="entry name" value="pabB"/>
    <property type="match status" value="1"/>
</dbReference>
<organism evidence="2 3">
    <name type="scientific">Leminorella grimontii</name>
    <dbReference type="NCBI Taxonomy" id="82981"/>
    <lineage>
        <taxon>Bacteria</taxon>
        <taxon>Pseudomonadati</taxon>
        <taxon>Pseudomonadota</taxon>
        <taxon>Gammaproteobacteria</taxon>
        <taxon>Enterobacterales</taxon>
        <taxon>Budviciaceae</taxon>
        <taxon>Leminorella</taxon>
    </lineage>
</organism>
<dbReference type="InterPro" id="IPR043131">
    <property type="entry name" value="BCAT-like_N"/>
</dbReference>